<dbReference type="InterPro" id="IPR031315">
    <property type="entry name" value="LNS2/PITP"/>
</dbReference>
<dbReference type="Gene3D" id="3.30.530.20">
    <property type="match status" value="1"/>
</dbReference>
<evidence type="ECO:0000259" key="5">
    <source>
        <dbReference type="SMART" id="SM01003"/>
    </source>
</evidence>
<dbReference type="SMART" id="SM00775">
    <property type="entry name" value="LNS2"/>
    <property type="match status" value="1"/>
</dbReference>
<evidence type="ECO:0008006" key="8">
    <source>
        <dbReference type="Google" id="ProtNLM"/>
    </source>
</evidence>
<keyword evidence="7" id="KW-1185">Reference proteome</keyword>
<dbReference type="Pfam" id="PF02121">
    <property type="entry name" value="IP_trans"/>
    <property type="match status" value="1"/>
</dbReference>
<dbReference type="Pfam" id="PF16653">
    <property type="entry name" value="Sacchrp_dh_C"/>
    <property type="match status" value="1"/>
</dbReference>
<dbReference type="InterPro" id="IPR055261">
    <property type="entry name" value="PI_transfer_N"/>
</dbReference>
<evidence type="ECO:0000256" key="2">
    <source>
        <dbReference type="SAM" id="MobiDB-lite"/>
    </source>
</evidence>
<gene>
    <name evidence="6" type="ORF">RND71_043439</name>
</gene>
<dbReference type="Gene3D" id="3.30.360.10">
    <property type="entry name" value="Dihydrodipicolinate Reductase, domain 2"/>
    <property type="match status" value="1"/>
</dbReference>
<dbReference type="PANTHER" id="PTHR11133">
    <property type="entry name" value="SACCHAROPINE DEHYDROGENASE"/>
    <property type="match status" value="1"/>
</dbReference>
<sequence length="662" mass="73902">MVRAHRQAWAWQDEWYGLTMEDIRELERETQKQLAMKMNKGAISENETTDENASVSVSGRDPKVRPGAVDVVSLTTDPLKHKADYLKKLQENVEISIHAAYGSAKDIWIYQTLGLSRDNIYIVGKVRKLVRKGVRVLVQPSNRRAYPLQAYVNAGAFIQEDISDSPVIIGVKQVPIDNLLENKTYVFFSHTIKAQEDNMAILIDYEKMVNENNTRVVAFGHYAGVAGMINILHGIGLRLLALGHHTPFMHIGPAHNYRNSGMARQAVRDCGYEIALGMMPRSIGPLTFVFTGSGNVSQGAQEIFQELPFEYVDPKDLPQITELGSTNKVYATVVSRDDHLVRKDGQPFDSQDYEENPELYYSNFATNIAPFASVIVNGIYWAVNSPRLMTIPDVKRLMQPSLTPWLPSSVGSPALPHRLIAICDISADPGGSIEFMTECTTIDTPFCLYDSDYNKHNSQNFSGPGVLVCSIDNMPTQLPLEATDAFGDMLYPYIDDIIKSDATKPFDEENFCHVVKSAVICSNKKLTPSFEYITDLRKRKSMKFHSFSEKKKNILVLASYASEEMRKLDDLAKEAGITILNEVGLDPGIDHLLAMECFDQVKQNGGKITSFVSFCGGLPAPENADNAIRYKFSWNPKGVLLGIMSGAKYLKNNELVKIEEGK</sequence>
<dbReference type="SUPFAM" id="SSF55961">
    <property type="entry name" value="Bet v1-like"/>
    <property type="match status" value="1"/>
</dbReference>
<dbReference type="InterPro" id="IPR007698">
    <property type="entry name" value="AlaDH/PNT_NAD(H)-bd"/>
</dbReference>
<dbReference type="InterPro" id="IPR007886">
    <property type="entry name" value="AlaDH/PNT_N"/>
</dbReference>
<feature type="domain" description="Alanine dehydrogenase/pyridine nucleotide transhydrogenase N-terminal" evidence="5">
    <location>
        <begin position="124"/>
        <end position="226"/>
    </location>
</feature>
<comment type="caution">
    <text evidence="6">The sequence shown here is derived from an EMBL/GenBank/DDBJ whole genome shotgun (WGS) entry which is preliminary data.</text>
</comment>
<dbReference type="CDD" id="cd12189">
    <property type="entry name" value="LKR_SDH_like"/>
    <property type="match status" value="1"/>
</dbReference>
<dbReference type="InterPro" id="IPR051168">
    <property type="entry name" value="AASS"/>
</dbReference>
<dbReference type="Gene3D" id="3.40.50.720">
    <property type="entry name" value="NAD(P)-binding Rossmann-like Domain"/>
    <property type="match status" value="2"/>
</dbReference>
<dbReference type="EMBL" id="JAVYJV010000053">
    <property type="protein sequence ID" value="KAK4337121.1"/>
    <property type="molecule type" value="Genomic_DNA"/>
</dbReference>
<feature type="domain" description="Alanine dehydrogenase/pyridine nucleotide transhydrogenase NAD(H)-binding" evidence="4">
    <location>
        <begin position="266"/>
        <end position="470"/>
    </location>
</feature>
<accession>A0AAE1URD6</accession>
<dbReference type="SUPFAM" id="SSF55347">
    <property type="entry name" value="Glyceraldehyde-3-phosphate dehydrogenase-like, C-terminal domain"/>
    <property type="match status" value="1"/>
</dbReference>
<keyword evidence="1" id="KW-0560">Oxidoreductase</keyword>
<dbReference type="PANTHER" id="PTHR11133:SF22">
    <property type="entry name" value="ALPHA-AMINOADIPIC SEMIALDEHYDE SYNTHASE, MITOCHONDRIAL"/>
    <property type="match status" value="1"/>
</dbReference>
<dbReference type="InterPro" id="IPR032095">
    <property type="entry name" value="Sacchrp_dh-like_C"/>
</dbReference>
<dbReference type="Proteomes" id="UP001291623">
    <property type="component" value="Unassembled WGS sequence"/>
</dbReference>
<dbReference type="InterPro" id="IPR023393">
    <property type="entry name" value="START-like_dom_sf"/>
</dbReference>
<name>A0AAE1URD6_9SOLA</name>
<organism evidence="6 7">
    <name type="scientific">Anisodus tanguticus</name>
    <dbReference type="NCBI Taxonomy" id="243964"/>
    <lineage>
        <taxon>Eukaryota</taxon>
        <taxon>Viridiplantae</taxon>
        <taxon>Streptophyta</taxon>
        <taxon>Embryophyta</taxon>
        <taxon>Tracheophyta</taxon>
        <taxon>Spermatophyta</taxon>
        <taxon>Magnoliopsida</taxon>
        <taxon>eudicotyledons</taxon>
        <taxon>Gunneridae</taxon>
        <taxon>Pentapetalae</taxon>
        <taxon>asterids</taxon>
        <taxon>lamiids</taxon>
        <taxon>Solanales</taxon>
        <taxon>Solanaceae</taxon>
        <taxon>Solanoideae</taxon>
        <taxon>Hyoscyameae</taxon>
        <taxon>Anisodus</taxon>
    </lineage>
</organism>
<evidence type="ECO:0000259" key="3">
    <source>
        <dbReference type="SMART" id="SM00775"/>
    </source>
</evidence>
<dbReference type="GO" id="GO:0005737">
    <property type="term" value="C:cytoplasm"/>
    <property type="evidence" value="ECO:0007669"/>
    <property type="project" value="TreeGrafter"/>
</dbReference>
<proteinExistence type="predicted"/>
<evidence type="ECO:0000259" key="4">
    <source>
        <dbReference type="SMART" id="SM01002"/>
    </source>
</evidence>
<feature type="domain" description="LNS2/PITP" evidence="3">
    <location>
        <begin position="53"/>
        <end position="132"/>
    </location>
</feature>
<evidence type="ECO:0000256" key="1">
    <source>
        <dbReference type="ARBA" id="ARBA00023002"/>
    </source>
</evidence>
<reference evidence="6" key="1">
    <citation type="submission" date="2023-12" db="EMBL/GenBank/DDBJ databases">
        <title>Genome assembly of Anisodus tanguticus.</title>
        <authorList>
            <person name="Wang Y.-J."/>
        </authorList>
    </citation>
    <scope>NUCLEOTIDE SEQUENCE</scope>
    <source>
        <strain evidence="6">KB-2021</strain>
        <tissue evidence="6">Leaf</tissue>
    </source>
</reference>
<feature type="region of interest" description="Disordered" evidence="2">
    <location>
        <begin position="40"/>
        <end position="60"/>
    </location>
</feature>
<dbReference type="Pfam" id="PF24694">
    <property type="entry name" value="LNS2_PITM1-3"/>
    <property type="match status" value="1"/>
</dbReference>
<dbReference type="GO" id="GO:0004753">
    <property type="term" value="F:saccharopine dehydrogenase activity"/>
    <property type="evidence" value="ECO:0007669"/>
    <property type="project" value="TreeGrafter"/>
</dbReference>
<dbReference type="SMART" id="SM01002">
    <property type="entry name" value="AlaDh_PNT_C"/>
    <property type="match status" value="1"/>
</dbReference>
<evidence type="ECO:0000313" key="6">
    <source>
        <dbReference type="EMBL" id="KAK4337121.1"/>
    </source>
</evidence>
<dbReference type="AlphaFoldDB" id="A0AAE1URD6"/>
<evidence type="ECO:0000313" key="7">
    <source>
        <dbReference type="Proteomes" id="UP001291623"/>
    </source>
</evidence>
<protein>
    <recommendedName>
        <fullName evidence="8">Saccharopine dehydrogenase (NAD(+), L-glutamate-forming)</fullName>
    </recommendedName>
</protein>
<dbReference type="SUPFAM" id="SSF52283">
    <property type="entry name" value="Formate/glycerate dehydrogenase catalytic domain-like"/>
    <property type="match status" value="1"/>
</dbReference>
<dbReference type="GO" id="GO:0019878">
    <property type="term" value="P:lysine biosynthetic process via aminoadipic acid"/>
    <property type="evidence" value="ECO:0007669"/>
    <property type="project" value="TreeGrafter"/>
</dbReference>
<dbReference type="Pfam" id="PF05222">
    <property type="entry name" value="AlaDh_PNT_N"/>
    <property type="match status" value="1"/>
</dbReference>
<dbReference type="SMART" id="SM01003">
    <property type="entry name" value="AlaDh_PNT_N"/>
    <property type="match status" value="1"/>
</dbReference>